<reference evidence="7 8" key="1">
    <citation type="journal article" date="2014" name="Int. J. Syst. Evol. Microbiol.">
        <title>Methanobacterium paludis sp. nov. and a novel strain of Methanobacterium lacus isolated from northern peatlands.</title>
        <authorList>
            <person name="Cadillo-Quiroz H."/>
            <person name="Brauer S.L."/>
            <person name="Goodson N."/>
            <person name="Yavitt J.B."/>
            <person name="Zinder S.H."/>
        </authorList>
    </citation>
    <scope>NUCLEOTIDE SEQUENCE [LARGE SCALE GENOMIC DNA]</scope>
    <source>
        <strain evidence="8">DSM 25820 / JCM 18151 / SWAN1</strain>
    </source>
</reference>
<dbReference type="KEGG" id="mew:MSWAN_0072"/>
<keyword evidence="4" id="KW-0808">Transferase</keyword>
<accession>F6D7P1</accession>
<dbReference type="Gene3D" id="3.30.950.10">
    <property type="entry name" value="Methyltransferase, Cobalt-precorrin-4 Transmethylase, Domain 2"/>
    <property type="match status" value="1"/>
</dbReference>
<dbReference type="PANTHER" id="PTHR43182">
    <property type="entry name" value="COBALT-PRECORRIN-6B C(15)-METHYLTRANSFERASE (DECARBOXYLATING)"/>
    <property type="match status" value="1"/>
</dbReference>
<dbReference type="InterPro" id="IPR014777">
    <property type="entry name" value="4pyrrole_Mease_sub1"/>
</dbReference>
<keyword evidence="8" id="KW-1185">Reference proteome</keyword>
<dbReference type="GeneID" id="10667549"/>
<feature type="domain" description="Tetrapyrrole methylase" evidence="6">
    <location>
        <begin position="3"/>
        <end position="197"/>
    </location>
</feature>
<evidence type="ECO:0000259" key="6">
    <source>
        <dbReference type="Pfam" id="PF00590"/>
    </source>
</evidence>
<evidence type="ECO:0000256" key="5">
    <source>
        <dbReference type="ARBA" id="ARBA00022691"/>
    </source>
</evidence>
<proteinExistence type="predicted"/>
<name>F6D7P1_METPW</name>
<dbReference type="STRING" id="868131.MSWAN_0072"/>
<dbReference type="InterPro" id="IPR035996">
    <property type="entry name" value="4pyrrol_Methylase_sf"/>
</dbReference>
<dbReference type="EMBL" id="CP002772">
    <property type="protein sequence ID" value="AEG17120.1"/>
    <property type="molecule type" value="Genomic_DNA"/>
</dbReference>
<dbReference type="GO" id="GO:0009236">
    <property type="term" value="P:cobalamin biosynthetic process"/>
    <property type="evidence" value="ECO:0007669"/>
    <property type="project" value="UniProtKB-UniPathway"/>
</dbReference>
<dbReference type="SUPFAM" id="SSF53790">
    <property type="entry name" value="Tetrapyrrole methylase"/>
    <property type="match status" value="1"/>
</dbReference>
<dbReference type="Proteomes" id="UP000009231">
    <property type="component" value="Chromosome"/>
</dbReference>
<comment type="pathway">
    <text evidence="1">Cofactor biosynthesis; adenosylcobalamin biosynthesis.</text>
</comment>
<dbReference type="InterPro" id="IPR050714">
    <property type="entry name" value="Cobalamin_biosynth_MTase"/>
</dbReference>
<dbReference type="InterPro" id="IPR012818">
    <property type="entry name" value="CbiE"/>
</dbReference>
<dbReference type="GO" id="GO:0032259">
    <property type="term" value="P:methylation"/>
    <property type="evidence" value="ECO:0007669"/>
    <property type="project" value="UniProtKB-KW"/>
</dbReference>
<keyword evidence="2" id="KW-0169">Cobalamin biosynthesis</keyword>
<dbReference type="OrthoDB" id="42238at2157"/>
<evidence type="ECO:0000313" key="8">
    <source>
        <dbReference type="Proteomes" id="UP000009231"/>
    </source>
</evidence>
<evidence type="ECO:0000256" key="1">
    <source>
        <dbReference type="ARBA" id="ARBA00004953"/>
    </source>
</evidence>
<evidence type="ECO:0000256" key="2">
    <source>
        <dbReference type="ARBA" id="ARBA00022573"/>
    </source>
</evidence>
<dbReference type="AlphaFoldDB" id="F6D7P1"/>
<dbReference type="RefSeq" id="WP_013824622.1">
    <property type="nucleotide sequence ID" value="NC_015574.1"/>
</dbReference>
<keyword evidence="3" id="KW-0489">Methyltransferase</keyword>
<dbReference type="UniPathway" id="UPA00148"/>
<evidence type="ECO:0000256" key="3">
    <source>
        <dbReference type="ARBA" id="ARBA00022603"/>
    </source>
</evidence>
<keyword evidence="5" id="KW-0949">S-adenosyl-L-methionine</keyword>
<dbReference type="GO" id="GO:0008276">
    <property type="term" value="F:protein methyltransferase activity"/>
    <property type="evidence" value="ECO:0007669"/>
    <property type="project" value="InterPro"/>
</dbReference>
<sequence>MSKIYVVGIGPGSSEYLTVKAQKIVESADILMGSRRSLELFKDVDEEKIEIEAREMEEMMKLAVSHVGKGKSVALLSTGDPGFSGVLKLILKLMDDLNGEIDVEVVPGVSSIQMCAAKLQIPWDDADIVTMHGKGNSKDVLKLVDNGKPTIILPNRSVEELAEFLIDNGVDPAREIAVCEKLSYPDEKIVKTSLNEVLGMKFSYMCVVVVY</sequence>
<dbReference type="InterPro" id="IPR014776">
    <property type="entry name" value="4pyrrole_Mease_sub2"/>
</dbReference>
<dbReference type="Gene3D" id="3.40.1010.10">
    <property type="entry name" value="Cobalt-precorrin-4 Transmethylase, Domain 1"/>
    <property type="match status" value="1"/>
</dbReference>
<evidence type="ECO:0000313" key="7">
    <source>
        <dbReference type="EMBL" id="AEG17120.1"/>
    </source>
</evidence>
<dbReference type="NCBIfam" id="TIGR02467">
    <property type="entry name" value="CbiE"/>
    <property type="match status" value="1"/>
</dbReference>
<dbReference type="NCBIfam" id="NF004459">
    <property type="entry name" value="PRK05787.2-2"/>
    <property type="match status" value="1"/>
</dbReference>
<organism evidence="7 8">
    <name type="scientific">Methanobacterium paludis (strain DSM 25820 / JCM 18151 / SWAN1)</name>
    <dbReference type="NCBI Taxonomy" id="868131"/>
    <lineage>
        <taxon>Archaea</taxon>
        <taxon>Methanobacteriati</taxon>
        <taxon>Methanobacteriota</taxon>
        <taxon>Methanomada group</taxon>
        <taxon>Methanobacteria</taxon>
        <taxon>Methanobacteriales</taxon>
        <taxon>Methanobacteriaceae</taxon>
        <taxon>Methanobacterium</taxon>
    </lineage>
</organism>
<dbReference type="CDD" id="cd11644">
    <property type="entry name" value="Precorrin-6Y-MT"/>
    <property type="match status" value="1"/>
</dbReference>
<dbReference type="PANTHER" id="PTHR43182:SF1">
    <property type="entry name" value="COBALT-PRECORRIN-7 C(5)-METHYLTRANSFERASE"/>
    <property type="match status" value="1"/>
</dbReference>
<dbReference type="Pfam" id="PF00590">
    <property type="entry name" value="TP_methylase"/>
    <property type="match status" value="1"/>
</dbReference>
<gene>
    <name evidence="7" type="ordered locus">MSWAN_0072</name>
</gene>
<dbReference type="eggNOG" id="arCOG00650">
    <property type="taxonomic scope" value="Archaea"/>
</dbReference>
<protein>
    <submittedName>
        <fullName evidence="7">Precorrin-6y C5,15-methyltransferase (Decarboxylating), CbiE subunit</fullName>
    </submittedName>
</protein>
<dbReference type="HOGENOM" id="CLU_089162_2_0_2"/>
<dbReference type="InterPro" id="IPR000878">
    <property type="entry name" value="4pyrrol_Mease"/>
</dbReference>
<evidence type="ECO:0000256" key="4">
    <source>
        <dbReference type="ARBA" id="ARBA00022679"/>
    </source>
</evidence>